<dbReference type="GO" id="GO:0005615">
    <property type="term" value="C:extracellular space"/>
    <property type="evidence" value="ECO:0007669"/>
    <property type="project" value="TreeGrafter"/>
</dbReference>
<dbReference type="PANTHER" id="PTHR19143">
    <property type="entry name" value="FIBRINOGEN/TENASCIN/ANGIOPOEITIN"/>
    <property type="match status" value="1"/>
</dbReference>
<name>A0A210PTV9_MIZYE</name>
<dbReference type="STRING" id="6573.A0A210PTV9"/>
<evidence type="ECO:0000256" key="1">
    <source>
        <dbReference type="ARBA" id="ARBA00023157"/>
    </source>
</evidence>
<comment type="caution">
    <text evidence="4">The sequence shown here is derived from an EMBL/GenBank/DDBJ whole genome shotgun (WGS) entry which is preliminary data.</text>
</comment>
<protein>
    <submittedName>
        <fullName evidence="4">Tenascin-R</fullName>
    </submittedName>
</protein>
<keyword evidence="1" id="KW-1015">Disulfide bond</keyword>
<dbReference type="InterPro" id="IPR014716">
    <property type="entry name" value="Fibrinogen_a/b/g_C_1"/>
</dbReference>
<dbReference type="Pfam" id="PF00147">
    <property type="entry name" value="Fibrinogen_C"/>
    <property type="match status" value="1"/>
</dbReference>
<keyword evidence="5" id="KW-1185">Reference proteome</keyword>
<evidence type="ECO:0000313" key="5">
    <source>
        <dbReference type="Proteomes" id="UP000242188"/>
    </source>
</evidence>
<sequence length="116" mass="13418">MEDFQNIPFYAKYQRFTIGKATDSYRLNISGYSGDEGDSLINHNGLPFSTKDNGNTVCAVRHQGAWWYNYCYHSNLNGLYVISSYSRTGIRVNKGYRGRVRETDKQKERKGQTKKD</sequence>
<dbReference type="Gene3D" id="3.90.215.10">
    <property type="entry name" value="Gamma Fibrinogen, chain A, domain 1"/>
    <property type="match status" value="1"/>
</dbReference>
<gene>
    <name evidence="4" type="ORF">KP79_PYT25145</name>
</gene>
<dbReference type="Gene3D" id="4.10.530.10">
    <property type="entry name" value="Gamma-fibrinogen Carboxyl Terminal Fragment, domain 2"/>
    <property type="match status" value="1"/>
</dbReference>
<reference evidence="4 5" key="1">
    <citation type="journal article" date="2017" name="Nat. Ecol. Evol.">
        <title>Scallop genome provides insights into evolution of bilaterian karyotype and development.</title>
        <authorList>
            <person name="Wang S."/>
            <person name="Zhang J."/>
            <person name="Jiao W."/>
            <person name="Li J."/>
            <person name="Xun X."/>
            <person name="Sun Y."/>
            <person name="Guo X."/>
            <person name="Huan P."/>
            <person name="Dong B."/>
            <person name="Zhang L."/>
            <person name="Hu X."/>
            <person name="Sun X."/>
            <person name="Wang J."/>
            <person name="Zhao C."/>
            <person name="Wang Y."/>
            <person name="Wang D."/>
            <person name="Huang X."/>
            <person name="Wang R."/>
            <person name="Lv J."/>
            <person name="Li Y."/>
            <person name="Zhang Z."/>
            <person name="Liu B."/>
            <person name="Lu W."/>
            <person name="Hui Y."/>
            <person name="Liang J."/>
            <person name="Zhou Z."/>
            <person name="Hou R."/>
            <person name="Li X."/>
            <person name="Liu Y."/>
            <person name="Li H."/>
            <person name="Ning X."/>
            <person name="Lin Y."/>
            <person name="Zhao L."/>
            <person name="Xing Q."/>
            <person name="Dou J."/>
            <person name="Li Y."/>
            <person name="Mao J."/>
            <person name="Guo H."/>
            <person name="Dou H."/>
            <person name="Li T."/>
            <person name="Mu C."/>
            <person name="Jiang W."/>
            <person name="Fu Q."/>
            <person name="Fu X."/>
            <person name="Miao Y."/>
            <person name="Liu J."/>
            <person name="Yu Q."/>
            <person name="Li R."/>
            <person name="Liao H."/>
            <person name="Li X."/>
            <person name="Kong Y."/>
            <person name="Jiang Z."/>
            <person name="Chourrout D."/>
            <person name="Li R."/>
            <person name="Bao Z."/>
        </authorList>
    </citation>
    <scope>NUCLEOTIDE SEQUENCE [LARGE SCALE GENOMIC DNA]</scope>
    <source>
        <strain evidence="4 5">PY_sf001</strain>
    </source>
</reference>
<dbReference type="InterPro" id="IPR036056">
    <property type="entry name" value="Fibrinogen-like_C"/>
</dbReference>
<evidence type="ECO:0000256" key="2">
    <source>
        <dbReference type="SAM" id="MobiDB-lite"/>
    </source>
</evidence>
<dbReference type="PROSITE" id="PS00514">
    <property type="entry name" value="FIBRINOGEN_C_1"/>
    <property type="match status" value="1"/>
</dbReference>
<organism evidence="4 5">
    <name type="scientific">Mizuhopecten yessoensis</name>
    <name type="common">Japanese scallop</name>
    <name type="synonym">Patinopecten yessoensis</name>
    <dbReference type="NCBI Taxonomy" id="6573"/>
    <lineage>
        <taxon>Eukaryota</taxon>
        <taxon>Metazoa</taxon>
        <taxon>Spiralia</taxon>
        <taxon>Lophotrochozoa</taxon>
        <taxon>Mollusca</taxon>
        <taxon>Bivalvia</taxon>
        <taxon>Autobranchia</taxon>
        <taxon>Pteriomorphia</taxon>
        <taxon>Pectinida</taxon>
        <taxon>Pectinoidea</taxon>
        <taxon>Pectinidae</taxon>
        <taxon>Mizuhopecten</taxon>
    </lineage>
</organism>
<proteinExistence type="predicted"/>
<dbReference type="PROSITE" id="PS51406">
    <property type="entry name" value="FIBRINOGEN_C_2"/>
    <property type="match status" value="1"/>
</dbReference>
<dbReference type="InterPro" id="IPR050373">
    <property type="entry name" value="Fibrinogen_C-term_domain"/>
</dbReference>
<dbReference type="Proteomes" id="UP000242188">
    <property type="component" value="Unassembled WGS sequence"/>
</dbReference>
<evidence type="ECO:0000259" key="3">
    <source>
        <dbReference type="PROSITE" id="PS51406"/>
    </source>
</evidence>
<evidence type="ECO:0000313" key="4">
    <source>
        <dbReference type="EMBL" id="OWF39939.1"/>
    </source>
</evidence>
<feature type="region of interest" description="Disordered" evidence="2">
    <location>
        <begin position="95"/>
        <end position="116"/>
    </location>
</feature>
<feature type="compositionally biased region" description="Basic and acidic residues" evidence="2">
    <location>
        <begin position="99"/>
        <end position="116"/>
    </location>
</feature>
<dbReference type="SMART" id="SM00186">
    <property type="entry name" value="FBG"/>
    <property type="match status" value="1"/>
</dbReference>
<accession>A0A210PTV9</accession>
<dbReference type="EMBL" id="NEDP02005494">
    <property type="protein sequence ID" value="OWF39939.1"/>
    <property type="molecule type" value="Genomic_DNA"/>
</dbReference>
<dbReference type="AlphaFoldDB" id="A0A210PTV9"/>
<feature type="domain" description="Fibrinogen C-terminal" evidence="3">
    <location>
        <begin position="1"/>
        <end position="80"/>
    </location>
</feature>
<dbReference type="OrthoDB" id="6273946at2759"/>
<dbReference type="SUPFAM" id="SSF56496">
    <property type="entry name" value="Fibrinogen C-terminal domain-like"/>
    <property type="match status" value="1"/>
</dbReference>
<dbReference type="InterPro" id="IPR002181">
    <property type="entry name" value="Fibrinogen_a/b/g_C_dom"/>
</dbReference>
<dbReference type="InterPro" id="IPR020837">
    <property type="entry name" value="Fibrinogen_CS"/>
</dbReference>